<reference evidence="2 3" key="1">
    <citation type="journal article" date="2015" name="Sci. Rep.">
        <title>The genome of Leishmania panamensis: insights into genomics of the L. (Viannia) subgenus.</title>
        <authorList>
            <person name="Llanes A."/>
            <person name="Restrepo C.M."/>
            <person name="Vecchio G.D."/>
            <person name="Anguizola F.J."/>
            <person name="Lleonart R."/>
        </authorList>
    </citation>
    <scope>NUCLEOTIDE SEQUENCE [LARGE SCALE GENOMIC DNA]</scope>
    <source>
        <strain evidence="2 3">MHOM/PA/94/PSC-1</strain>
    </source>
</reference>
<feature type="region of interest" description="Disordered" evidence="1">
    <location>
        <begin position="359"/>
        <end position="391"/>
    </location>
</feature>
<feature type="region of interest" description="Disordered" evidence="1">
    <location>
        <begin position="204"/>
        <end position="227"/>
    </location>
</feature>
<protein>
    <submittedName>
        <fullName evidence="2">Uncharacterized protein</fullName>
    </submittedName>
</protein>
<evidence type="ECO:0000256" key="1">
    <source>
        <dbReference type="SAM" id="MobiDB-lite"/>
    </source>
</evidence>
<feature type="compositionally biased region" description="Polar residues" evidence="1">
    <location>
        <begin position="647"/>
        <end position="658"/>
    </location>
</feature>
<proteinExistence type="predicted"/>
<sequence length="765" mass="82206">MPAFLSPSQRASQQAAASLLVDEGETPYHNSQPIARFPLDDNDEVFVPVRRVQHADELSAACSPLSPAAEECPSNETEKDAAWTEVLQSSRSSQLDNHSGTHVFYPNRHFSARLRSGSGTDSGDLQYSRAPRARSTFTVDQRQIDRLAIPRGVHGTVMRPAAPNYGRLLNMAEEEERDRLREQQRYHKSLRTVKFSMAPCVERAQPARAQPPPSCPESKYPTAPATAASSEVQKAYYERLTGPKKAPPLPAADGGAPLCRTPLAEIAPSRDINSTLDRLAMPKKTVTARSEEATAPPQRGTLSHLSNARAPTQLHLQRLSHPKQQTASSHHNSHVSVEYNSYISRKRYYGGTTVISATPDMPSSTGLQPSPSHVNRRHSGRVPSASWNAVASRVERRGSSTRTSSSMASAPCAVCGTATPQQAYRVLSQPIPLTAAASHRVTVEQAAVLLPQSHPPVPADSENGSTRVQSTPAKCRGSKPPILVHTRRYVPPLEEQDAEAADQLASRTAKQESPEAPAPAPVEAVRRRSATLTVPAEIAKAPALEKEQQEGSNTTLVETPGRAPLAPVVVQAAKRASPPPSAVLAEVTAPQAVVQATKQVSSRPAAPALSRAPQGPLALETPKRHTPASCPTSGAPRHPAQRVFTDTHPSLTSASSPVPASDKVVTAPPPSVATPEKCDTVTAASAFTIEEVYAIPPLQGDGKAGPRKITHRKSHRVKPEVLQDADFAFQLEGVLPELRPFVPIVKKPKRVTKMTALRAPPSREH</sequence>
<dbReference type="EMBL" id="CP009398">
    <property type="protein sequence ID" value="AIO00192.1"/>
    <property type="molecule type" value="Genomic_DNA"/>
</dbReference>
<feature type="compositionally biased region" description="Polar residues" evidence="1">
    <location>
        <begin position="359"/>
        <end position="373"/>
    </location>
</feature>
<dbReference type="VEuPathDB" id="TriTrypDB:LPMP_292450"/>
<dbReference type="KEGG" id="lpan:LPMP_292450"/>
<keyword evidence="3" id="KW-1185">Reference proteome</keyword>
<accession>A0A088SEK0</accession>
<dbReference type="GeneID" id="22577008"/>
<gene>
    <name evidence="2" type="ORF">LPMP_292450</name>
</gene>
<organism evidence="2 3">
    <name type="scientific">Leishmania panamensis</name>
    <dbReference type="NCBI Taxonomy" id="5679"/>
    <lineage>
        <taxon>Eukaryota</taxon>
        <taxon>Discoba</taxon>
        <taxon>Euglenozoa</taxon>
        <taxon>Kinetoplastea</taxon>
        <taxon>Metakinetoplastina</taxon>
        <taxon>Trypanosomatida</taxon>
        <taxon>Trypanosomatidae</taxon>
        <taxon>Leishmaniinae</taxon>
        <taxon>Leishmania</taxon>
        <taxon>Leishmania guyanensis species complex</taxon>
    </lineage>
</organism>
<evidence type="ECO:0000313" key="3">
    <source>
        <dbReference type="Proteomes" id="UP000063063"/>
    </source>
</evidence>
<dbReference type="Proteomes" id="UP000063063">
    <property type="component" value="Chromosome 29"/>
</dbReference>
<dbReference type="RefSeq" id="XP_010700849.1">
    <property type="nucleotide sequence ID" value="XM_010702547.1"/>
</dbReference>
<feature type="compositionally biased region" description="Polar residues" evidence="1">
    <location>
        <begin position="462"/>
        <end position="472"/>
    </location>
</feature>
<dbReference type="OrthoDB" id="267326at2759"/>
<dbReference type="eggNOG" id="ENOG502SIZ5">
    <property type="taxonomic scope" value="Eukaryota"/>
</dbReference>
<feature type="region of interest" description="Disordered" evidence="1">
    <location>
        <begin position="497"/>
        <end position="528"/>
    </location>
</feature>
<name>A0A088SEK0_LEIPA</name>
<evidence type="ECO:0000313" key="2">
    <source>
        <dbReference type="EMBL" id="AIO00192.1"/>
    </source>
</evidence>
<feature type="region of interest" description="Disordered" evidence="1">
    <location>
        <begin position="453"/>
        <end position="479"/>
    </location>
</feature>
<dbReference type="AlphaFoldDB" id="A0A088SEK0"/>
<feature type="region of interest" description="Disordered" evidence="1">
    <location>
        <begin position="284"/>
        <end position="305"/>
    </location>
</feature>
<feature type="compositionally biased region" description="Low complexity" evidence="1">
    <location>
        <begin position="601"/>
        <end position="613"/>
    </location>
</feature>
<feature type="region of interest" description="Disordered" evidence="1">
    <location>
        <begin position="599"/>
        <end position="673"/>
    </location>
</feature>
<dbReference type="VEuPathDB" id="TriTrypDB:LPAL13_290026600"/>